<dbReference type="Proteomes" id="UP000278962">
    <property type="component" value="Unassembled WGS sequence"/>
</dbReference>
<dbReference type="InterPro" id="IPR052164">
    <property type="entry name" value="Anthracycline_SecMetBiosynth"/>
</dbReference>
<dbReference type="InterPro" id="IPR037523">
    <property type="entry name" value="VOC_core"/>
</dbReference>
<accession>A0A660LA63</accession>
<keyword evidence="3" id="KW-1185">Reference proteome</keyword>
<evidence type="ECO:0000259" key="1">
    <source>
        <dbReference type="PROSITE" id="PS51819"/>
    </source>
</evidence>
<dbReference type="InterPro" id="IPR029068">
    <property type="entry name" value="Glyas_Bleomycin-R_OHBP_Dase"/>
</dbReference>
<proteinExistence type="predicted"/>
<dbReference type="AlphaFoldDB" id="A0A660LA63"/>
<comment type="caution">
    <text evidence="2">The sequence shown here is derived from an EMBL/GenBank/DDBJ whole genome shotgun (WGS) entry which is preliminary data.</text>
</comment>
<dbReference type="CDD" id="cd07247">
    <property type="entry name" value="SgaA_N_like"/>
    <property type="match status" value="1"/>
</dbReference>
<dbReference type="Gene3D" id="3.10.180.10">
    <property type="entry name" value="2,3-Dihydroxybiphenyl 1,2-Dioxygenase, domain 1"/>
    <property type="match status" value="2"/>
</dbReference>
<reference evidence="2 3" key="1">
    <citation type="submission" date="2018-10" db="EMBL/GenBank/DDBJ databases">
        <title>Genomic Encyclopedia of Archaeal and Bacterial Type Strains, Phase II (KMG-II): from individual species to whole genera.</title>
        <authorList>
            <person name="Goeker M."/>
        </authorList>
    </citation>
    <scope>NUCLEOTIDE SEQUENCE [LARGE SCALE GENOMIC DNA]</scope>
    <source>
        <strain evidence="2 3">DSM 14954</strain>
    </source>
</reference>
<gene>
    <name evidence="2" type="ORF">C8N24_0556</name>
</gene>
<evidence type="ECO:0000313" key="2">
    <source>
        <dbReference type="EMBL" id="RKQ90743.1"/>
    </source>
</evidence>
<evidence type="ECO:0000313" key="3">
    <source>
        <dbReference type="Proteomes" id="UP000278962"/>
    </source>
</evidence>
<dbReference type="InterPro" id="IPR041581">
    <property type="entry name" value="Glyoxalase_6"/>
</dbReference>
<dbReference type="PROSITE" id="PS51819">
    <property type="entry name" value="VOC"/>
    <property type="match status" value="1"/>
</dbReference>
<dbReference type="PANTHER" id="PTHR33993:SF14">
    <property type="entry name" value="GB|AAF24581.1"/>
    <property type="match status" value="1"/>
</dbReference>
<dbReference type="OrthoDB" id="9793039at2"/>
<organism evidence="2 3">
    <name type="scientific">Solirubrobacter pauli</name>
    <dbReference type="NCBI Taxonomy" id="166793"/>
    <lineage>
        <taxon>Bacteria</taxon>
        <taxon>Bacillati</taxon>
        <taxon>Actinomycetota</taxon>
        <taxon>Thermoleophilia</taxon>
        <taxon>Solirubrobacterales</taxon>
        <taxon>Solirubrobacteraceae</taxon>
        <taxon>Solirubrobacter</taxon>
    </lineage>
</organism>
<dbReference type="EMBL" id="RBIL01000001">
    <property type="protein sequence ID" value="RKQ90743.1"/>
    <property type="molecule type" value="Genomic_DNA"/>
</dbReference>
<name>A0A660LA63_9ACTN</name>
<sequence>MSHRTTYPPGVPCWVETSQPDPEAAAAYYGALMGWEVDAGIARLDGRRVAGIRQAPPGSPAAFWGTFVRVESLEVTLTVVGQEGGSVLVGPTDGVAVVADPTGVPFGLSDRHAAEVVSAPGSWAMSALHSPDPAAAEAFYALFGWEAEPLPGTPLTLFRLPGHEGGEPGQALPRDVVAVMTATEGGVPPHWAVNFRADDVDALAARATELGGALIMPPTDAPGFRNAVIADPQGGVIAVSQPV</sequence>
<protein>
    <recommendedName>
        <fullName evidence="1">VOC domain-containing protein</fullName>
    </recommendedName>
</protein>
<dbReference type="Pfam" id="PF18029">
    <property type="entry name" value="Glyoxalase_6"/>
    <property type="match status" value="1"/>
</dbReference>
<dbReference type="RefSeq" id="WP_121247761.1">
    <property type="nucleotide sequence ID" value="NZ_RBIL01000001.1"/>
</dbReference>
<dbReference type="SUPFAM" id="SSF54593">
    <property type="entry name" value="Glyoxalase/Bleomycin resistance protein/Dihydroxybiphenyl dioxygenase"/>
    <property type="match status" value="2"/>
</dbReference>
<feature type="domain" description="VOC" evidence="1">
    <location>
        <begin position="119"/>
        <end position="242"/>
    </location>
</feature>
<dbReference type="PANTHER" id="PTHR33993">
    <property type="entry name" value="GLYOXALASE-RELATED"/>
    <property type="match status" value="1"/>
</dbReference>